<dbReference type="Proteomes" id="UP000540423">
    <property type="component" value="Unassembled WGS sequence"/>
</dbReference>
<dbReference type="AlphaFoldDB" id="A0A7X0HI18"/>
<sequence>MVLGLVDGVVSHHFPYGLGKPPVLRKFIEQRGDQRFTYDRGQHFVESTDLTRQFFMDARENAGEGGRLRQGRHDLRATPHLPQEFIGELCVPRLIGDDLECVQKHPLGKVDTGHPATDVTGHRYDRTLFQVDRELQVLVKAVNEDRLTDPGLRLLENRMRHGGNKFWAEENLTVTGQLPHRTVPDGGHTLPIAKAASISGCHDRLIEALLVMPVENTSVRRTSKLQCHTAETFTELSPICV</sequence>
<reference evidence="1 2" key="1">
    <citation type="submission" date="2020-08" db="EMBL/GenBank/DDBJ databases">
        <title>Genomic Encyclopedia of Type Strains, Phase IV (KMG-IV): sequencing the most valuable type-strain genomes for metagenomic binning, comparative biology and taxonomic classification.</title>
        <authorList>
            <person name="Goeker M."/>
        </authorList>
    </citation>
    <scope>NUCLEOTIDE SEQUENCE [LARGE SCALE GENOMIC DNA]</scope>
    <source>
        <strain evidence="1 2">DSM 40141</strain>
    </source>
</reference>
<name>A0A7X0HI18_9ACTN</name>
<proteinExistence type="predicted"/>
<keyword evidence="2" id="KW-1185">Reference proteome</keyword>
<organism evidence="1 2">
    <name type="scientific">Streptomyces candidus</name>
    <dbReference type="NCBI Taxonomy" id="67283"/>
    <lineage>
        <taxon>Bacteria</taxon>
        <taxon>Bacillati</taxon>
        <taxon>Actinomycetota</taxon>
        <taxon>Actinomycetes</taxon>
        <taxon>Kitasatosporales</taxon>
        <taxon>Streptomycetaceae</taxon>
        <taxon>Streptomyces</taxon>
    </lineage>
</organism>
<evidence type="ECO:0000313" key="2">
    <source>
        <dbReference type="Proteomes" id="UP000540423"/>
    </source>
</evidence>
<accession>A0A7X0HI18</accession>
<gene>
    <name evidence="1" type="ORF">HNQ79_004551</name>
</gene>
<comment type="caution">
    <text evidence="1">The sequence shown here is derived from an EMBL/GenBank/DDBJ whole genome shotgun (WGS) entry which is preliminary data.</text>
</comment>
<evidence type="ECO:0000313" key="1">
    <source>
        <dbReference type="EMBL" id="MBB6438047.1"/>
    </source>
</evidence>
<dbReference type="EMBL" id="JACHEM010000012">
    <property type="protein sequence ID" value="MBB6438047.1"/>
    <property type="molecule type" value="Genomic_DNA"/>
</dbReference>
<protein>
    <submittedName>
        <fullName evidence="1">Uncharacterized protein</fullName>
    </submittedName>
</protein>